<protein>
    <submittedName>
        <fullName evidence="2">DUF5753 domain-containing protein</fullName>
    </submittedName>
</protein>
<comment type="caution">
    <text evidence="2">The sequence shown here is derived from an EMBL/GenBank/DDBJ whole genome shotgun (WGS) entry which is preliminary data.</text>
</comment>
<evidence type="ECO:0000313" key="3">
    <source>
        <dbReference type="Proteomes" id="UP001589870"/>
    </source>
</evidence>
<dbReference type="InterPro" id="IPR043917">
    <property type="entry name" value="DUF5753"/>
</dbReference>
<evidence type="ECO:0000313" key="2">
    <source>
        <dbReference type="EMBL" id="MFC0865223.1"/>
    </source>
</evidence>
<feature type="domain" description="DUF5753" evidence="1">
    <location>
        <begin position="7"/>
        <end position="185"/>
    </location>
</feature>
<dbReference type="Pfam" id="PF19054">
    <property type="entry name" value="DUF5753"/>
    <property type="match status" value="1"/>
</dbReference>
<dbReference type="RefSeq" id="WP_394303300.1">
    <property type="nucleotide sequence ID" value="NZ_JBHMQT010000053.1"/>
</dbReference>
<dbReference type="Proteomes" id="UP001589870">
    <property type="component" value="Unassembled WGS sequence"/>
</dbReference>
<gene>
    <name evidence="2" type="ORF">ACFHYQ_23290</name>
</gene>
<proteinExistence type="predicted"/>
<keyword evidence="3" id="KW-1185">Reference proteome</keyword>
<dbReference type="EMBL" id="JBHMQT010000053">
    <property type="protein sequence ID" value="MFC0865223.1"/>
    <property type="molecule type" value="Genomic_DNA"/>
</dbReference>
<sequence length="191" mass="21269">MIPEWFQVFVGLEAEAAELRSYDAELVPGLLQTADYYRAYISTAPNASSEEEVDRKIEFRQARQQRITGTDPLQLWAIMNEAALRRPVGGRATMKAQIAHLSAISERPNITLQVLPFAAGPHPAMDGGFVVLGFPEAADPDVIYLENQIGSLYIEEPAAIERYNLVFNHLRAKALDPDQTRSLLAQVSKEM</sequence>
<name>A0ABV6UAM9_9ACTN</name>
<reference evidence="2 3" key="1">
    <citation type="submission" date="2024-09" db="EMBL/GenBank/DDBJ databases">
        <authorList>
            <person name="Sun Q."/>
            <person name="Mori K."/>
        </authorList>
    </citation>
    <scope>NUCLEOTIDE SEQUENCE [LARGE SCALE GENOMIC DNA]</scope>
    <source>
        <strain evidence="2 3">TBRC 1851</strain>
    </source>
</reference>
<accession>A0ABV6UAM9</accession>
<organism evidence="2 3">
    <name type="scientific">Sphaerimonospora cavernae</name>
    <dbReference type="NCBI Taxonomy" id="1740611"/>
    <lineage>
        <taxon>Bacteria</taxon>
        <taxon>Bacillati</taxon>
        <taxon>Actinomycetota</taxon>
        <taxon>Actinomycetes</taxon>
        <taxon>Streptosporangiales</taxon>
        <taxon>Streptosporangiaceae</taxon>
        <taxon>Sphaerimonospora</taxon>
    </lineage>
</organism>
<evidence type="ECO:0000259" key="1">
    <source>
        <dbReference type="Pfam" id="PF19054"/>
    </source>
</evidence>